<comment type="subunit">
    <text evidence="4">Component of a multi-subunit COQ enzyme complex.</text>
</comment>
<gene>
    <name evidence="5" type="ORF">PLBR_LOCUS3661</name>
</gene>
<feature type="binding site" evidence="4">
    <location>
        <begin position="187"/>
        <end position="188"/>
    </location>
    <ligand>
        <name>S-adenosyl-L-methionine</name>
        <dbReference type="ChEBI" id="CHEBI:59789"/>
    </ligand>
</feature>
<comment type="similarity">
    <text evidence="4">Belongs to the class I-like SAM-binding methyltransferase superfamily. MenG/UbiE family.</text>
</comment>
<dbReference type="EC" id="2.1.1.201" evidence="4"/>
<organism evidence="5 6">
    <name type="scientific">Plasmodiophora brassicae</name>
    <name type="common">Clubroot disease agent</name>
    <dbReference type="NCBI Taxonomy" id="37360"/>
    <lineage>
        <taxon>Eukaryota</taxon>
        <taxon>Sar</taxon>
        <taxon>Rhizaria</taxon>
        <taxon>Endomyxa</taxon>
        <taxon>Phytomyxea</taxon>
        <taxon>Plasmodiophorida</taxon>
        <taxon>Plasmodiophoridae</taxon>
        <taxon>Plasmodiophora</taxon>
    </lineage>
</organism>
<dbReference type="Gene3D" id="3.40.50.150">
    <property type="entry name" value="Vaccinia Virus protein VP39"/>
    <property type="match status" value="1"/>
</dbReference>
<dbReference type="PROSITE" id="PS51608">
    <property type="entry name" value="SAM_MT_UBIE"/>
    <property type="match status" value="1"/>
</dbReference>
<dbReference type="SUPFAM" id="SSF53335">
    <property type="entry name" value="S-adenosyl-L-methionine-dependent methyltransferases"/>
    <property type="match status" value="1"/>
</dbReference>
<evidence type="ECO:0000313" key="6">
    <source>
        <dbReference type="Proteomes" id="UP000290189"/>
    </source>
</evidence>
<dbReference type="Pfam" id="PF01209">
    <property type="entry name" value="Ubie_methyltran"/>
    <property type="match status" value="1"/>
</dbReference>
<dbReference type="PROSITE" id="PS01184">
    <property type="entry name" value="UBIE_2"/>
    <property type="match status" value="1"/>
</dbReference>
<comment type="function">
    <text evidence="4">Methyltransferase required for the conversion of 2-polyprenyl-6-methoxy-1,4-benzoquinol (DDMQH2) to 2-polyprenyl-3-methyl-6-methoxy-1,4-benzoquinol (DMQH2).</text>
</comment>
<comment type="catalytic activity">
    <reaction evidence="4">
        <text>a 2-methoxy-6-(all-trans-polyprenyl)benzene-1,4-diol + S-adenosyl-L-methionine = a 5-methoxy-2-methyl-3-(all-trans-polyprenyl)benzene-1,4-diol + S-adenosyl-L-homocysteine + H(+)</text>
        <dbReference type="Rhea" id="RHEA:28286"/>
        <dbReference type="Rhea" id="RHEA-COMP:10858"/>
        <dbReference type="Rhea" id="RHEA-COMP:10859"/>
        <dbReference type="ChEBI" id="CHEBI:15378"/>
        <dbReference type="ChEBI" id="CHEBI:57856"/>
        <dbReference type="ChEBI" id="CHEBI:59789"/>
        <dbReference type="ChEBI" id="CHEBI:84166"/>
        <dbReference type="ChEBI" id="CHEBI:84167"/>
        <dbReference type="EC" id="2.1.1.201"/>
    </reaction>
</comment>
<name>A0A3P3Y8E1_PLABS</name>
<sequence length="318" mass="34804">MIRTATHRMLCRRLASSAAASAAAATAPAADVSPDHTLHNAPIPPGDASTTDFGFSRVPVEQKADLVAEVFHRVASKYDIMNDIMSLGTHRLWKTRFVSNLALSELSRSSCPMHILDVAGGTGDIAFRCIEELSRWSTVSVLQPRLSHRVTICDINQSMLDIGKRRATSLGYLSPQSPVQPSFLCADAQSLAMIPDASVDLYTIAFGLRNVTDKKAALAEAHRVLRPGGRFMCLEFSHVEQSMLSQLYDLWSFHCIPLMGQLVAADRASYQYLVESIRQFPTQADLADMIRRAGFSNVTWQNLSGGIVAIHSGYKPGP</sequence>
<evidence type="ECO:0000313" key="5">
    <source>
        <dbReference type="EMBL" id="SPQ96446.1"/>
    </source>
</evidence>
<keyword evidence="1 4" id="KW-0489">Methyltransferase</keyword>
<proteinExistence type="inferred from homology"/>
<keyword evidence="4" id="KW-0999">Mitochondrion inner membrane</keyword>
<comment type="subcellular location">
    <subcellularLocation>
        <location evidence="4">Mitochondrion inner membrane</location>
        <topology evidence="4">Peripheral membrane protein</topology>
        <orientation evidence="4">Matrix side</orientation>
    </subcellularLocation>
</comment>
<keyword evidence="3 4" id="KW-0949">S-adenosyl-L-methionine</keyword>
<dbReference type="GO" id="GO:0031314">
    <property type="term" value="C:extrinsic component of mitochondrial inner membrane"/>
    <property type="evidence" value="ECO:0007669"/>
    <property type="project" value="UniProtKB-UniRule"/>
</dbReference>
<dbReference type="Proteomes" id="UP000290189">
    <property type="component" value="Unassembled WGS sequence"/>
</dbReference>
<dbReference type="InterPro" id="IPR029063">
    <property type="entry name" value="SAM-dependent_MTases_sf"/>
</dbReference>
<feature type="binding site" evidence="4">
    <location>
        <position position="122"/>
    </location>
    <ligand>
        <name>S-adenosyl-L-methionine</name>
        <dbReference type="ChEBI" id="CHEBI:59789"/>
    </ligand>
</feature>
<dbReference type="PANTHER" id="PTHR43591:SF24">
    <property type="entry name" value="2-METHOXY-6-POLYPRENYL-1,4-BENZOQUINOL METHYLASE, MITOCHONDRIAL"/>
    <property type="match status" value="1"/>
</dbReference>
<geneLocation type="mitochondrion" evidence="5"/>
<protein>
    <recommendedName>
        <fullName evidence="4">2-methoxy-6-polyprenyl-1,4-benzoquinol methylase, mitochondrial</fullName>
        <ecNumber evidence="4">2.1.1.201</ecNumber>
    </recommendedName>
    <alternativeName>
        <fullName evidence="4">Ubiquinone biosynthesis methyltransferase COQ5</fullName>
    </alternativeName>
</protein>
<dbReference type="InterPro" id="IPR023576">
    <property type="entry name" value="UbiE/COQ5_MeTrFase_CS"/>
</dbReference>
<dbReference type="CDD" id="cd02440">
    <property type="entry name" value="AdoMet_MTases"/>
    <property type="match status" value="1"/>
</dbReference>
<keyword evidence="4" id="KW-0831">Ubiquinone biosynthesis</keyword>
<feature type="binding site" evidence="4">
    <location>
        <position position="154"/>
    </location>
    <ligand>
        <name>S-adenosyl-L-methionine</name>
        <dbReference type="ChEBI" id="CHEBI:59789"/>
    </ligand>
</feature>
<reference evidence="5 6" key="1">
    <citation type="submission" date="2018-03" db="EMBL/GenBank/DDBJ databases">
        <authorList>
            <person name="Fogelqvist J."/>
        </authorList>
    </citation>
    <scope>NUCLEOTIDE SEQUENCE [LARGE SCALE GENOMIC DNA]</scope>
</reference>
<dbReference type="HAMAP" id="MF_01813">
    <property type="entry name" value="MenG_UbiE_methyltr"/>
    <property type="match status" value="1"/>
</dbReference>
<dbReference type="UniPathway" id="UPA00232"/>
<evidence type="ECO:0000256" key="1">
    <source>
        <dbReference type="ARBA" id="ARBA00022603"/>
    </source>
</evidence>
<evidence type="ECO:0000256" key="4">
    <source>
        <dbReference type="HAMAP-Rule" id="MF_03191"/>
    </source>
</evidence>
<evidence type="ECO:0000256" key="3">
    <source>
        <dbReference type="ARBA" id="ARBA00022691"/>
    </source>
</evidence>
<keyword evidence="4 5" id="KW-0496">Mitochondrion</keyword>
<keyword evidence="2 4" id="KW-0808">Transferase</keyword>
<dbReference type="InterPro" id="IPR004033">
    <property type="entry name" value="UbiE/COQ5_MeTrFase"/>
</dbReference>
<dbReference type="GO" id="GO:0008425">
    <property type="term" value="F:2-methoxy-6-polyprenyl-1,4-benzoquinol methyltransferase activity"/>
    <property type="evidence" value="ECO:0007669"/>
    <property type="project" value="UniProtKB-UniRule"/>
</dbReference>
<keyword evidence="4" id="KW-0472">Membrane</keyword>
<comment type="caution">
    <text evidence="4">Lacks conserved residue(s) required for the propagation of feature annotation.</text>
</comment>
<comment type="pathway">
    <text evidence="4">Cofactor biosynthesis; ubiquinone biosynthesis.</text>
</comment>
<dbReference type="EMBL" id="OVEO01000005">
    <property type="protein sequence ID" value="SPQ96446.1"/>
    <property type="molecule type" value="Genomic_DNA"/>
</dbReference>
<dbReference type="NCBIfam" id="TIGR01934">
    <property type="entry name" value="MenG_MenH_UbiE"/>
    <property type="match status" value="1"/>
</dbReference>
<dbReference type="AlphaFoldDB" id="A0A3P3Y8E1"/>
<accession>A0A3P3Y8E1</accession>
<dbReference type="GO" id="GO:0032259">
    <property type="term" value="P:methylation"/>
    <property type="evidence" value="ECO:0007669"/>
    <property type="project" value="UniProtKB-KW"/>
</dbReference>
<evidence type="ECO:0000256" key="2">
    <source>
        <dbReference type="ARBA" id="ARBA00022679"/>
    </source>
</evidence>
<dbReference type="PANTHER" id="PTHR43591">
    <property type="entry name" value="METHYLTRANSFERASE"/>
    <property type="match status" value="1"/>
</dbReference>
<dbReference type="PROSITE" id="PS01183">
    <property type="entry name" value="UBIE_1"/>
    <property type="match status" value="1"/>
</dbReference>